<feature type="region of interest" description="Disordered" evidence="2">
    <location>
        <begin position="332"/>
        <end position="356"/>
    </location>
</feature>
<dbReference type="PANTHER" id="PTHR12223:SF19">
    <property type="entry name" value="LEGUME LECTIN DOMAIN-CONTAINING PROTEIN"/>
    <property type="match status" value="1"/>
</dbReference>
<dbReference type="PROSITE" id="PS00307">
    <property type="entry name" value="LECTIN_LEGUME_BETA"/>
    <property type="match status" value="1"/>
</dbReference>
<dbReference type="InterPro" id="IPR013320">
    <property type="entry name" value="ConA-like_dom_sf"/>
</dbReference>
<gene>
    <name evidence="4" type="ORF">ACHAW5_000972</name>
</gene>
<feature type="region of interest" description="Disordered" evidence="2">
    <location>
        <begin position="484"/>
        <end position="513"/>
    </location>
</feature>
<dbReference type="Gene3D" id="2.60.120.200">
    <property type="match status" value="1"/>
</dbReference>
<evidence type="ECO:0000259" key="3">
    <source>
        <dbReference type="Pfam" id="PF00139"/>
    </source>
</evidence>
<dbReference type="Proteomes" id="UP001530315">
    <property type="component" value="Unassembled WGS sequence"/>
</dbReference>
<reference evidence="4 5" key="1">
    <citation type="submission" date="2024-10" db="EMBL/GenBank/DDBJ databases">
        <title>Updated reference genomes for cyclostephanoid diatoms.</title>
        <authorList>
            <person name="Roberts W.R."/>
            <person name="Alverson A.J."/>
        </authorList>
    </citation>
    <scope>NUCLEOTIDE SEQUENCE [LARGE SCALE GENOMIC DNA]</scope>
    <source>
        <strain evidence="4 5">AJA276-08</strain>
    </source>
</reference>
<dbReference type="InterPro" id="IPR019825">
    <property type="entry name" value="Lectin_legB_Mn/Ca_BS"/>
</dbReference>
<comment type="caution">
    <text evidence="4">The sequence shown here is derived from an EMBL/GenBank/DDBJ whole genome shotgun (WGS) entry which is preliminary data.</text>
</comment>
<accession>A0ABD3QQR6</accession>
<evidence type="ECO:0000313" key="4">
    <source>
        <dbReference type="EMBL" id="KAL3802720.1"/>
    </source>
</evidence>
<dbReference type="GO" id="GO:0030246">
    <property type="term" value="F:carbohydrate binding"/>
    <property type="evidence" value="ECO:0007669"/>
    <property type="project" value="UniProtKB-KW"/>
</dbReference>
<dbReference type="AlphaFoldDB" id="A0ABD3QQR6"/>
<dbReference type="CDD" id="cd01951">
    <property type="entry name" value="lectin_L-type"/>
    <property type="match status" value="1"/>
</dbReference>
<dbReference type="InterPro" id="IPR001220">
    <property type="entry name" value="Legume_lectin_dom"/>
</dbReference>
<sequence length="513" mass="54898">MRISTRVALIALSQIRASLSDFLYADFNRTAGLVFNGAAMPTDCDEASDFVESDDKPYDAGDDGSSSGFLYHHGHTATTDVFSTVRTIGHNSSGDDGIAIQEGVFGHRREFDVGSTTGCSTRLRLTPSHPSKAGSVWYESRVPVTMRPLPPALQLRGFETMFSWQITDHSVECTEHVDRSFSRNLHRSCTVHGGDGFAFVIHADPTGFSALGGDGEHLGYGGIFNSLAVEFDTWTNVDTQQSDDVFQDHISIHSGGPLSPNSSNRSTSLGFWRPYDIADGKVHTAKVQYLPYVETRYFELMTANENLIPYLKDNGEGRRLINSAPCVGGNGAMQQLLPSSSTSSSSSSSTAAAPSSSANAINSAKVSFGSQTRPLLGGMASGAGIGIGGGSSGNFNLLSNGANNKGSSMAGMGLAMEPPGIILHGRRTMDRVFNFSTCSDFDAQRAHEALNTYAFPRRMNKGIYAFKSKRAEVMAVMAATATAAAGSDQNGGRRQLQQSKDVEPAMATTWRRT</sequence>
<keyword evidence="1" id="KW-0430">Lectin</keyword>
<dbReference type="InterPro" id="IPR056573">
    <property type="entry name" value="Lectin_L-type_dom"/>
</dbReference>
<name>A0ABD3QQR6_9STRA</name>
<organism evidence="4 5">
    <name type="scientific">Stephanodiscus triporus</name>
    <dbReference type="NCBI Taxonomy" id="2934178"/>
    <lineage>
        <taxon>Eukaryota</taxon>
        <taxon>Sar</taxon>
        <taxon>Stramenopiles</taxon>
        <taxon>Ochrophyta</taxon>
        <taxon>Bacillariophyta</taxon>
        <taxon>Coscinodiscophyceae</taxon>
        <taxon>Thalassiosirophycidae</taxon>
        <taxon>Stephanodiscales</taxon>
        <taxon>Stephanodiscaceae</taxon>
        <taxon>Stephanodiscus</taxon>
    </lineage>
</organism>
<dbReference type="EMBL" id="JALLAZ020000137">
    <property type="protein sequence ID" value="KAL3802720.1"/>
    <property type="molecule type" value="Genomic_DNA"/>
</dbReference>
<feature type="compositionally biased region" description="Polar residues" evidence="2">
    <location>
        <begin position="487"/>
        <end position="499"/>
    </location>
</feature>
<evidence type="ECO:0000313" key="5">
    <source>
        <dbReference type="Proteomes" id="UP001530315"/>
    </source>
</evidence>
<keyword evidence="5" id="KW-1185">Reference proteome</keyword>
<dbReference type="PANTHER" id="PTHR12223">
    <property type="entry name" value="VESICULAR MANNOSE-BINDING LECTIN"/>
    <property type="match status" value="1"/>
</dbReference>
<dbReference type="InterPro" id="IPR051136">
    <property type="entry name" value="Intracellular_Lectin-GPT"/>
</dbReference>
<proteinExistence type="predicted"/>
<dbReference type="SUPFAM" id="SSF49899">
    <property type="entry name" value="Concanavalin A-like lectins/glucanases"/>
    <property type="match status" value="1"/>
</dbReference>
<feature type="compositionally biased region" description="Low complexity" evidence="2">
    <location>
        <begin position="338"/>
        <end position="356"/>
    </location>
</feature>
<dbReference type="Pfam" id="PF00139">
    <property type="entry name" value="Lectin_legB"/>
    <property type="match status" value="1"/>
</dbReference>
<feature type="domain" description="Legume lectin" evidence="3">
    <location>
        <begin position="120"/>
        <end position="289"/>
    </location>
</feature>
<protein>
    <recommendedName>
        <fullName evidence="3">Legume lectin domain-containing protein</fullName>
    </recommendedName>
</protein>
<evidence type="ECO:0000256" key="1">
    <source>
        <dbReference type="ARBA" id="ARBA00022734"/>
    </source>
</evidence>
<evidence type="ECO:0000256" key="2">
    <source>
        <dbReference type="SAM" id="MobiDB-lite"/>
    </source>
</evidence>